<dbReference type="InterPro" id="IPR023603">
    <property type="entry name" value="Low_specificity_L-TA-like"/>
</dbReference>
<dbReference type="CDD" id="cd06502">
    <property type="entry name" value="TA_like"/>
    <property type="match status" value="1"/>
</dbReference>
<keyword evidence="9" id="KW-1185">Reference proteome</keyword>
<dbReference type="PIRSF" id="PIRSF017617">
    <property type="entry name" value="Thr_aldolase"/>
    <property type="match status" value="1"/>
</dbReference>
<dbReference type="Proteomes" id="UP000002608">
    <property type="component" value="Chromosome"/>
</dbReference>
<evidence type="ECO:0000256" key="5">
    <source>
        <dbReference type="ARBA" id="ARBA00023239"/>
    </source>
</evidence>
<dbReference type="InterPro" id="IPR015424">
    <property type="entry name" value="PyrdxlP-dep_Trfase"/>
</dbReference>
<evidence type="ECO:0000256" key="4">
    <source>
        <dbReference type="ARBA" id="ARBA00022898"/>
    </source>
</evidence>
<comment type="subunit">
    <text evidence="3">Homotetramer.</text>
</comment>
<comment type="cofactor">
    <cofactor evidence="1">
        <name>pyridoxal 5'-phosphate</name>
        <dbReference type="ChEBI" id="CHEBI:597326"/>
    </cofactor>
</comment>
<dbReference type="Gene3D" id="3.40.640.10">
    <property type="entry name" value="Type I PLP-dependent aspartate aminotransferase-like (Major domain)"/>
    <property type="match status" value="1"/>
</dbReference>
<evidence type="ECO:0000256" key="6">
    <source>
        <dbReference type="PIRSR" id="PIRSR017617-1"/>
    </source>
</evidence>
<organism evidence="8 9">
    <name type="scientific">Shewanella pealeana (strain ATCC 700345 / ANG-SQ1)</name>
    <dbReference type="NCBI Taxonomy" id="398579"/>
    <lineage>
        <taxon>Bacteria</taxon>
        <taxon>Pseudomonadati</taxon>
        <taxon>Pseudomonadota</taxon>
        <taxon>Gammaproteobacteria</taxon>
        <taxon>Alteromonadales</taxon>
        <taxon>Shewanellaceae</taxon>
        <taxon>Shewanella</taxon>
    </lineage>
</organism>
<dbReference type="KEGG" id="spl:Spea_2205"/>
<dbReference type="SUPFAM" id="SSF53383">
    <property type="entry name" value="PLP-dependent transferases"/>
    <property type="match status" value="1"/>
</dbReference>
<evidence type="ECO:0000313" key="8">
    <source>
        <dbReference type="EMBL" id="ABV87525.1"/>
    </source>
</evidence>
<comment type="similarity">
    <text evidence="2">Belongs to the threonine aldolase family.</text>
</comment>
<gene>
    <name evidence="8" type="ordered locus">Spea_2205</name>
</gene>
<dbReference type="EC" id="4.1.2.5" evidence="8"/>
<evidence type="ECO:0000256" key="3">
    <source>
        <dbReference type="ARBA" id="ARBA00011881"/>
    </source>
</evidence>
<keyword evidence="5 8" id="KW-0456">Lyase</keyword>
<feature type="modified residue" description="N6-(pyridoxal phosphate)lysine" evidence="6">
    <location>
        <position position="200"/>
    </location>
</feature>
<evidence type="ECO:0000256" key="1">
    <source>
        <dbReference type="ARBA" id="ARBA00001933"/>
    </source>
</evidence>
<dbReference type="eggNOG" id="COG2008">
    <property type="taxonomic scope" value="Bacteria"/>
</dbReference>
<dbReference type="PANTHER" id="PTHR48097:SF9">
    <property type="entry name" value="L-THREONINE ALDOLASE"/>
    <property type="match status" value="1"/>
</dbReference>
<proteinExistence type="inferred from homology"/>
<dbReference type="STRING" id="398579.Spea_2205"/>
<name>A8H4N8_SHEPA</name>
<dbReference type="InterPro" id="IPR015422">
    <property type="entry name" value="PyrdxlP-dep_Trfase_small"/>
</dbReference>
<evidence type="ECO:0000313" key="9">
    <source>
        <dbReference type="Proteomes" id="UP000002608"/>
    </source>
</evidence>
<dbReference type="RefSeq" id="WP_012155441.1">
    <property type="nucleotide sequence ID" value="NC_009901.1"/>
</dbReference>
<dbReference type="NCBIfam" id="NF041359">
    <property type="entry name" value="GntG_guanitoxin"/>
    <property type="match status" value="1"/>
</dbReference>
<sequence>MAGVIDLRSDTVTQPCQNMRALMASAETGDDVYGEDPSVKQLESYAAELLNKQAAVFCPSGTQSNLMGLLSHCGRGDEYIVGNVAHTYLYEGGGAAVLGSIQPQPLTLQADATMDLSELEKAIKPKDVHYARTKLICLENTHGGLPLPDGYTQNVKAIAQRHGLSMHLDGARLFNAVVAGNKSAATLTADFDSVSICLSKGLGAPVGSLLVGSNKFIDEARHWRKMLGGGMRQAGIIAAAGLYALQNNVSRLSDDHRRASELANALGQIDGVSIPLGQANTNMLYVSVSQAMRERLAERAANYNILLPAGEQMRLVTHLNINDDDLKAIIELFQQAA</sequence>
<dbReference type="GO" id="GO:0006567">
    <property type="term" value="P:L-threonine catabolic process"/>
    <property type="evidence" value="ECO:0007669"/>
    <property type="project" value="TreeGrafter"/>
</dbReference>
<dbReference type="GO" id="GO:0006545">
    <property type="term" value="P:glycine biosynthetic process"/>
    <property type="evidence" value="ECO:0007669"/>
    <property type="project" value="TreeGrafter"/>
</dbReference>
<dbReference type="GO" id="GO:0005829">
    <property type="term" value="C:cytosol"/>
    <property type="evidence" value="ECO:0007669"/>
    <property type="project" value="TreeGrafter"/>
</dbReference>
<dbReference type="GO" id="GO:0008732">
    <property type="term" value="F:L-allo-threonine aldolase activity"/>
    <property type="evidence" value="ECO:0007669"/>
    <property type="project" value="TreeGrafter"/>
</dbReference>
<dbReference type="NCBIfam" id="NF007825">
    <property type="entry name" value="PRK10534.1"/>
    <property type="match status" value="1"/>
</dbReference>
<dbReference type="PANTHER" id="PTHR48097">
    <property type="entry name" value="L-THREONINE ALDOLASE-RELATED"/>
    <property type="match status" value="1"/>
</dbReference>
<protein>
    <submittedName>
        <fullName evidence="8">Threonine aldolase</fullName>
        <ecNumber evidence="8">4.1.2.5</ecNumber>
    </submittedName>
</protein>
<reference evidence="8 9" key="1">
    <citation type="submission" date="2007-10" db="EMBL/GenBank/DDBJ databases">
        <title>Complete sequence of Shewanella pealeana ATCC 700345.</title>
        <authorList>
            <consortium name="US DOE Joint Genome Institute"/>
            <person name="Copeland A."/>
            <person name="Lucas S."/>
            <person name="Lapidus A."/>
            <person name="Barry K."/>
            <person name="Glavina del Rio T."/>
            <person name="Dalin E."/>
            <person name="Tice H."/>
            <person name="Pitluck S."/>
            <person name="Chertkov O."/>
            <person name="Brettin T."/>
            <person name="Bruce D."/>
            <person name="Detter J.C."/>
            <person name="Han C."/>
            <person name="Schmutz J."/>
            <person name="Larimer F."/>
            <person name="Land M."/>
            <person name="Hauser L."/>
            <person name="Kyrpides N."/>
            <person name="Kim E."/>
            <person name="Zhao J.-S.Z."/>
            <person name="Manno D."/>
            <person name="Hawari J."/>
            <person name="Richardson P."/>
        </authorList>
    </citation>
    <scope>NUCLEOTIDE SEQUENCE [LARGE SCALE GENOMIC DNA]</scope>
    <source>
        <strain evidence="9">ATCC 700345 / ANG-SQ1</strain>
    </source>
</reference>
<dbReference type="InterPro" id="IPR001597">
    <property type="entry name" value="ArAA_b-elim_lyase/Thr_aldolase"/>
</dbReference>
<keyword evidence="4" id="KW-0663">Pyridoxal phosphate</keyword>
<dbReference type="OrthoDB" id="9774495at2"/>
<feature type="domain" description="Aromatic amino acid beta-eliminating lyase/threonine aldolase" evidence="7">
    <location>
        <begin position="6"/>
        <end position="287"/>
    </location>
</feature>
<dbReference type="EMBL" id="CP000851">
    <property type="protein sequence ID" value="ABV87525.1"/>
    <property type="molecule type" value="Genomic_DNA"/>
</dbReference>
<evidence type="ECO:0000259" key="7">
    <source>
        <dbReference type="Pfam" id="PF01212"/>
    </source>
</evidence>
<accession>A8H4N8</accession>
<dbReference type="Pfam" id="PF01212">
    <property type="entry name" value="Beta_elim_lyase"/>
    <property type="match status" value="1"/>
</dbReference>
<dbReference type="HOGENOM" id="CLU_029381_0_3_6"/>
<evidence type="ECO:0000256" key="2">
    <source>
        <dbReference type="ARBA" id="ARBA00006966"/>
    </source>
</evidence>
<dbReference type="Gene3D" id="3.90.1150.10">
    <property type="entry name" value="Aspartate Aminotransferase, domain 1"/>
    <property type="match status" value="1"/>
</dbReference>
<dbReference type="InterPro" id="IPR015421">
    <property type="entry name" value="PyrdxlP-dep_Trfase_major"/>
</dbReference>
<dbReference type="AlphaFoldDB" id="A8H4N8"/>
<dbReference type="FunFam" id="3.40.640.10:FF:000030">
    <property type="entry name" value="Low-specificity L-threonine aldolase"/>
    <property type="match status" value="1"/>
</dbReference>